<evidence type="ECO:0000256" key="12">
    <source>
        <dbReference type="RuleBase" id="RU003857"/>
    </source>
</evidence>
<evidence type="ECO:0000256" key="10">
    <source>
        <dbReference type="ARBA" id="ARBA00023136"/>
    </source>
</evidence>
<comment type="similarity">
    <text evidence="2 12">Belongs to the two pore domain potassium channel (TC 1.A.1.8) family.</text>
</comment>
<keyword evidence="10 13" id="KW-0472">Membrane</keyword>
<keyword evidence="8 13" id="KW-1133">Transmembrane helix</keyword>
<evidence type="ECO:0000256" key="1">
    <source>
        <dbReference type="ARBA" id="ARBA00004141"/>
    </source>
</evidence>
<name>A0AAD7ZAK7_DIPPU</name>
<dbReference type="FunFam" id="1.10.287.70:FF:000090">
    <property type="entry name" value="two pore potassium channel protein sup-9"/>
    <property type="match status" value="1"/>
</dbReference>
<evidence type="ECO:0000256" key="6">
    <source>
        <dbReference type="ARBA" id="ARBA00022826"/>
    </source>
</evidence>
<keyword evidence="16" id="KW-1185">Reference proteome</keyword>
<feature type="transmembrane region" description="Helical" evidence="13">
    <location>
        <begin position="97"/>
        <end position="115"/>
    </location>
</feature>
<feature type="transmembrane region" description="Helical" evidence="13">
    <location>
        <begin position="237"/>
        <end position="264"/>
    </location>
</feature>
<keyword evidence="7" id="KW-0630">Potassium</keyword>
<dbReference type="PANTHER" id="PTHR11003:SF291">
    <property type="entry name" value="IP11374P"/>
    <property type="match status" value="1"/>
</dbReference>
<keyword evidence="4" id="KW-0633">Potassium transport</keyword>
<dbReference type="PIRSF" id="PIRSF038061">
    <property type="entry name" value="K_channel_subfamily_K_type"/>
    <property type="match status" value="1"/>
</dbReference>
<keyword evidence="6" id="KW-0631">Potassium channel</keyword>
<proteinExistence type="inferred from homology"/>
<dbReference type="PANTHER" id="PTHR11003">
    <property type="entry name" value="POTASSIUM CHANNEL, SUBFAMILY K"/>
    <property type="match status" value="1"/>
</dbReference>
<evidence type="ECO:0000313" key="16">
    <source>
        <dbReference type="Proteomes" id="UP001233999"/>
    </source>
</evidence>
<dbReference type="GO" id="GO:0015271">
    <property type="term" value="F:outward rectifier potassium channel activity"/>
    <property type="evidence" value="ECO:0007669"/>
    <property type="project" value="TreeGrafter"/>
</dbReference>
<keyword evidence="5 12" id="KW-0812">Transmembrane</keyword>
<evidence type="ECO:0000256" key="4">
    <source>
        <dbReference type="ARBA" id="ARBA00022538"/>
    </source>
</evidence>
<evidence type="ECO:0000256" key="11">
    <source>
        <dbReference type="ARBA" id="ARBA00023303"/>
    </source>
</evidence>
<dbReference type="PRINTS" id="PR01333">
    <property type="entry name" value="2POREKCHANEL"/>
</dbReference>
<organism evidence="15 16">
    <name type="scientific">Diploptera punctata</name>
    <name type="common">Pacific beetle cockroach</name>
    <dbReference type="NCBI Taxonomy" id="6984"/>
    <lineage>
        <taxon>Eukaryota</taxon>
        <taxon>Metazoa</taxon>
        <taxon>Ecdysozoa</taxon>
        <taxon>Arthropoda</taxon>
        <taxon>Hexapoda</taxon>
        <taxon>Insecta</taxon>
        <taxon>Pterygota</taxon>
        <taxon>Neoptera</taxon>
        <taxon>Polyneoptera</taxon>
        <taxon>Dictyoptera</taxon>
        <taxon>Blattodea</taxon>
        <taxon>Blaberoidea</taxon>
        <taxon>Blaberidae</taxon>
        <taxon>Diplopterinae</taxon>
        <taxon>Diploptera</taxon>
    </lineage>
</organism>
<evidence type="ECO:0000313" key="15">
    <source>
        <dbReference type="EMBL" id="KAJ9576802.1"/>
    </source>
</evidence>
<evidence type="ECO:0000256" key="3">
    <source>
        <dbReference type="ARBA" id="ARBA00022448"/>
    </source>
</evidence>
<evidence type="ECO:0000256" key="2">
    <source>
        <dbReference type="ARBA" id="ARBA00006666"/>
    </source>
</evidence>
<protein>
    <recommendedName>
        <fullName evidence="14">Potassium channel domain-containing protein</fullName>
    </recommendedName>
</protein>
<evidence type="ECO:0000259" key="14">
    <source>
        <dbReference type="Pfam" id="PF07885"/>
    </source>
</evidence>
<dbReference type="Proteomes" id="UP001233999">
    <property type="component" value="Unassembled WGS sequence"/>
</dbReference>
<keyword evidence="3 12" id="KW-0813">Transport</keyword>
<feature type="transmembrane region" description="Helical" evidence="13">
    <location>
        <begin position="121"/>
        <end position="142"/>
    </location>
</feature>
<feature type="non-terminal residue" evidence="15">
    <location>
        <position position="365"/>
    </location>
</feature>
<evidence type="ECO:0000256" key="7">
    <source>
        <dbReference type="ARBA" id="ARBA00022958"/>
    </source>
</evidence>
<dbReference type="AlphaFoldDB" id="A0AAD7ZAK7"/>
<dbReference type="InterPro" id="IPR013099">
    <property type="entry name" value="K_chnl_dom"/>
</dbReference>
<keyword evidence="9 12" id="KW-0406">Ion transport</keyword>
<reference evidence="15" key="2">
    <citation type="submission" date="2023-05" db="EMBL/GenBank/DDBJ databases">
        <authorList>
            <person name="Fouks B."/>
        </authorList>
    </citation>
    <scope>NUCLEOTIDE SEQUENCE</scope>
    <source>
        <strain evidence="15">Stay&amp;Tobe</strain>
        <tissue evidence="15">Testes</tissue>
    </source>
</reference>
<dbReference type="PRINTS" id="PR01095">
    <property type="entry name" value="TASKCHANNEL"/>
</dbReference>
<accession>A0AAD7ZAK7</accession>
<evidence type="ECO:0000256" key="9">
    <source>
        <dbReference type="ARBA" id="ARBA00023065"/>
    </source>
</evidence>
<gene>
    <name evidence="15" type="ORF">L9F63_006576</name>
</gene>
<dbReference type="InterPro" id="IPR003280">
    <property type="entry name" value="2pore_dom_K_chnl"/>
</dbReference>
<evidence type="ECO:0000256" key="5">
    <source>
        <dbReference type="ARBA" id="ARBA00022692"/>
    </source>
</evidence>
<comment type="subcellular location">
    <subcellularLocation>
        <location evidence="1">Membrane</location>
        <topology evidence="1">Multi-pass membrane protein</topology>
    </subcellularLocation>
</comment>
<comment type="caution">
    <text evidence="15">The sequence shown here is derived from an EMBL/GenBank/DDBJ whole genome shotgun (WGS) entry which is preliminary data.</text>
</comment>
<dbReference type="Gene3D" id="1.10.287.70">
    <property type="match status" value="1"/>
</dbReference>
<dbReference type="InterPro" id="IPR003092">
    <property type="entry name" value="2pore_dom_K_chnl_TASK"/>
</dbReference>
<feature type="non-terminal residue" evidence="15">
    <location>
        <position position="1"/>
    </location>
</feature>
<feature type="domain" description="Potassium channel" evidence="14">
    <location>
        <begin position="93"/>
        <end position="149"/>
    </location>
</feature>
<evidence type="ECO:0000256" key="8">
    <source>
        <dbReference type="ARBA" id="ARBA00022989"/>
    </source>
</evidence>
<dbReference type="SUPFAM" id="SSF81324">
    <property type="entry name" value="Voltage-gated potassium channels"/>
    <property type="match status" value="2"/>
</dbReference>
<keyword evidence="11 12" id="KW-0407">Ion channel</keyword>
<feature type="transmembrane region" description="Helical" evidence="13">
    <location>
        <begin position="206"/>
        <end position="225"/>
    </location>
</feature>
<reference evidence="15" key="1">
    <citation type="journal article" date="2023" name="IScience">
        <title>Live-bearing cockroach genome reveals convergent evolutionary mechanisms linked to viviparity in insects and beyond.</title>
        <authorList>
            <person name="Fouks B."/>
            <person name="Harrison M.C."/>
            <person name="Mikhailova A.A."/>
            <person name="Marchal E."/>
            <person name="English S."/>
            <person name="Carruthers M."/>
            <person name="Jennings E.C."/>
            <person name="Chiamaka E.L."/>
            <person name="Frigard R.A."/>
            <person name="Pippel M."/>
            <person name="Attardo G.M."/>
            <person name="Benoit J.B."/>
            <person name="Bornberg-Bauer E."/>
            <person name="Tobe S.S."/>
        </authorList>
    </citation>
    <scope>NUCLEOTIDE SEQUENCE</scope>
    <source>
        <strain evidence="15">Stay&amp;Tobe</strain>
    </source>
</reference>
<evidence type="ECO:0000256" key="13">
    <source>
        <dbReference type="SAM" id="Phobius"/>
    </source>
</evidence>
<sequence length="365" mass="40516">TTARYFDCITLIMLHSAMKRQNVRTLSLVVCTFTYLLIGAAVFDALESDTERKRCEFLTEMKENLLKKYNISQEDYKMIEIVIIENKPHKAGPQWKFAGAFYFATVVLAMIGYGHSTPVTIGGKAFCMAYAMVGIPLGLVMFQSIGERLNKFASVLICRAKTYMRCKQTEATEMNLMLATGMLSSVIITTGAAVFSKYEGWSYFDSFYYCFVTLTTIGFGDYVALQNDQALIKKPGYVALSLVFILFGLAVVAASINLLVLRFMTMNAEDVRREDNELQSATQHVLTLDGEVLSVNGKLLAGHVLLDCNDQADQVSVCSCTCLGPASFIESKSELMMDNTCLTEVIVLSSVAARNSHYEFEVARS</sequence>
<dbReference type="EMBL" id="JASPKZ010009390">
    <property type="protein sequence ID" value="KAJ9576802.1"/>
    <property type="molecule type" value="Genomic_DNA"/>
</dbReference>
<feature type="transmembrane region" description="Helical" evidence="13">
    <location>
        <begin position="26"/>
        <end position="46"/>
    </location>
</feature>
<feature type="domain" description="Potassium channel" evidence="14">
    <location>
        <begin position="185"/>
        <end position="260"/>
    </location>
</feature>
<dbReference type="GO" id="GO:0030322">
    <property type="term" value="P:stabilization of membrane potential"/>
    <property type="evidence" value="ECO:0007669"/>
    <property type="project" value="TreeGrafter"/>
</dbReference>
<dbReference type="Pfam" id="PF07885">
    <property type="entry name" value="Ion_trans_2"/>
    <property type="match status" value="2"/>
</dbReference>
<dbReference type="GO" id="GO:0005886">
    <property type="term" value="C:plasma membrane"/>
    <property type="evidence" value="ECO:0007669"/>
    <property type="project" value="TreeGrafter"/>
</dbReference>
<feature type="transmembrane region" description="Helical" evidence="13">
    <location>
        <begin position="174"/>
        <end position="194"/>
    </location>
</feature>
<dbReference type="GO" id="GO:0022841">
    <property type="term" value="F:potassium ion leak channel activity"/>
    <property type="evidence" value="ECO:0007669"/>
    <property type="project" value="TreeGrafter"/>
</dbReference>